<evidence type="ECO:0000256" key="5">
    <source>
        <dbReference type="ARBA" id="ARBA00022801"/>
    </source>
</evidence>
<name>A0A8J3JJZ6_9ACTN</name>
<evidence type="ECO:0000256" key="2">
    <source>
        <dbReference type="ARBA" id="ARBA00022670"/>
    </source>
</evidence>
<evidence type="ECO:0000259" key="10">
    <source>
        <dbReference type="PROSITE" id="PS51829"/>
    </source>
</evidence>
<dbReference type="GO" id="GO:0046872">
    <property type="term" value="F:metal ion binding"/>
    <property type="evidence" value="ECO:0007669"/>
    <property type="project" value="UniProtKB-KW"/>
</dbReference>
<evidence type="ECO:0000256" key="7">
    <source>
        <dbReference type="ARBA" id="ARBA00023049"/>
    </source>
</evidence>
<feature type="active site" description="Proton donor" evidence="8">
    <location>
        <position position="416"/>
    </location>
</feature>
<sequence length="743" mass="75798">MRKIIAIAGAAVTTVAFVAVAASGSSAAPDGAAASRAQSVGANAADIRASAADGYSVQRVVRDANGATHTKYDRTYNGLRVYGGDFVVHTKAGGAYAGASNGLNAPLSLATTPKVTAAKAQEAARAGFSGTVTSVGSSELFVDASNGSGRLAWETVVHGWLPDGQTPSRLHVISDAVTGAYIGSFDEIETVTGTGTGIYSGAVSIDTTLSGSTYQMIDPVRGNGRTCDMNNGTSTCTTFTDADNAWGTGANSNRQSAGVDAHFGAAKTFDYFKNVHGRNGIFGNGTGVPSRVHYGNNYVNAFWDGAQMTYGDGSSNSRPLVSLDVAGHEMSHGVTEALAGLVYSGESGGLNEATSDIFGNMVEFYAAAPSDPGDYQVGEKININGNGTPLRYMYNPTLDGSSHGCWSTSTNSVDVHYSSGPGNHFFFNLAEGTGATAYGTSPVCGSAPAVTGIGRAKAEKIWYRALDVYFTSSTRYVLTSNPANTARAYTLRAATDLYGQCSLEYKTVQAAWTAVNVAGSDTACPTGNDFSLAASPASGSVNPGSSVTSTITATLTNGSAQTVSLSASGLPSGATASFSPTSITSAGGTSTLTIATSASTPAGTYAVTVTGTGASSTRTATYSLTVNGAPGCTGTNPTDVAIPDNTTVTSTITISGCNRNASATSSVAVTIYHTYKGDLVVDLVAPDGSVYNLHNRTGSSTDNIIQTFSRNLSTEAANGTWTLRVRDAATADTGRIDTWSLTL</sequence>
<dbReference type="InterPro" id="IPR013856">
    <property type="entry name" value="Peptidase_M4_domain"/>
</dbReference>
<dbReference type="GO" id="GO:0004252">
    <property type="term" value="F:serine-type endopeptidase activity"/>
    <property type="evidence" value="ECO:0007669"/>
    <property type="project" value="InterPro"/>
</dbReference>
<dbReference type="InterPro" id="IPR001570">
    <property type="entry name" value="Peptidase_M4_C_domain"/>
</dbReference>
<dbReference type="PROSITE" id="PS51829">
    <property type="entry name" value="P_HOMO_B"/>
    <property type="match status" value="1"/>
</dbReference>
<dbReference type="Pfam" id="PF02868">
    <property type="entry name" value="Peptidase_M4_C"/>
    <property type="match status" value="1"/>
</dbReference>
<keyword evidence="12" id="KW-1185">Reference proteome</keyword>
<dbReference type="SUPFAM" id="SSF55486">
    <property type="entry name" value="Metalloproteases ('zincins'), catalytic domain"/>
    <property type="match status" value="1"/>
</dbReference>
<evidence type="ECO:0000256" key="6">
    <source>
        <dbReference type="ARBA" id="ARBA00022833"/>
    </source>
</evidence>
<gene>
    <name evidence="11" type="ORF">Cba03nite_31510</name>
</gene>
<dbReference type="RefSeq" id="WP_203746407.1">
    <property type="nucleotide sequence ID" value="NZ_BONF01000016.1"/>
</dbReference>
<keyword evidence="5" id="KW-0378">Hydrolase</keyword>
<keyword evidence="3" id="KW-0479">Metal-binding</keyword>
<feature type="domain" description="P/Homo B" evidence="10">
    <location>
        <begin position="625"/>
        <end position="743"/>
    </location>
</feature>
<reference evidence="11 12" key="1">
    <citation type="submission" date="2021-01" db="EMBL/GenBank/DDBJ databases">
        <title>Whole genome shotgun sequence of Catellatospora bangladeshensis NBRC 107357.</title>
        <authorList>
            <person name="Komaki H."/>
            <person name="Tamura T."/>
        </authorList>
    </citation>
    <scope>NUCLEOTIDE SEQUENCE [LARGE SCALE GENOMIC DNA]</scope>
    <source>
        <strain evidence="11 12">NBRC 107357</strain>
    </source>
</reference>
<dbReference type="CDD" id="cd09597">
    <property type="entry name" value="M4_TLP"/>
    <property type="match status" value="1"/>
</dbReference>
<organism evidence="11 12">
    <name type="scientific">Catellatospora bangladeshensis</name>
    <dbReference type="NCBI Taxonomy" id="310355"/>
    <lineage>
        <taxon>Bacteria</taxon>
        <taxon>Bacillati</taxon>
        <taxon>Actinomycetota</taxon>
        <taxon>Actinomycetes</taxon>
        <taxon>Micromonosporales</taxon>
        <taxon>Micromonosporaceae</taxon>
        <taxon>Catellatospora</taxon>
    </lineage>
</organism>
<dbReference type="Pfam" id="PF01447">
    <property type="entry name" value="Peptidase_M4"/>
    <property type="match status" value="1"/>
</dbReference>
<dbReference type="InterPro" id="IPR008979">
    <property type="entry name" value="Galactose-bd-like_sf"/>
</dbReference>
<dbReference type="PRINTS" id="PR00730">
    <property type="entry name" value="THERMOLYSIN"/>
</dbReference>
<proteinExistence type="inferred from homology"/>
<evidence type="ECO:0000313" key="12">
    <source>
        <dbReference type="Proteomes" id="UP000601223"/>
    </source>
</evidence>
<dbReference type="Pfam" id="PF07504">
    <property type="entry name" value="FTP"/>
    <property type="match status" value="1"/>
</dbReference>
<dbReference type="PANTHER" id="PTHR33794:SF1">
    <property type="entry name" value="BACILLOLYSIN"/>
    <property type="match status" value="1"/>
</dbReference>
<dbReference type="Gene3D" id="3.10.170.10">
    <property type="match status" value="1"/>
</dbReference>
<evidence type="ECO:0000256" key="4">
    <source>
        <dbReference type="ARBA" id="ARBA00022729"/>
    </source>
</evidence>
<dbReference type="SUPFAM" id="SSF49785">
    <property type="entry name" value="Galactose-binding domain-like"/>
    <property type="match status" value="1"/>
</dbReference>
<keyword evidence="7 11" id="KW-0482">Metalloprotease</keyword>
<evidence type="ECO:0000256" key="8">
    <source>
        <dbReference type="PIRSR" id="PIRSR623612-1"/>
    </source>
</evidence>
<dbReference type="Gene3D" id="1.10.390.10">
    <property type="entry name" value="Neutral Protease Domain 2"/>
    <property type="match status" value="1"/>
</dbReference>
<dbReference type="Gene3D" id="3.10.450.490">
    <property type="match status" value="1"/>
</dbReference>
<protein>
    <submittedName>
        <fullName evidence="11">Zinc metalloprotease</fullName>
    </submittedName>
</protein>
<evidence type="ECO:0000256" key="3">
    <source>
        <dbReference type="ARBA" id="ARBA00022723"/>
    </source>
</evidence>
<evidence type="ECO:0000256" key="9">
    <source>
        <dbReference type="SAM" id="SignalP"/>
    </source>
</evidence>
<feature type="chain" id="PRO_5038560381" evidence="9">
    <location>
        <begin position="22"/>
        <end position="743"/>
    </location>
</feature>
<dbReference type="PANTHER" id="PTHR33794">
    <property type="entry name" value="BACILLOLYSIN"/>
    <property type="match status" value="1"/>
</dbReference>
<keyword evidence="6" id="KW-0862">Zinc</keyword>
<dbReference type="GO" id="GO:0006508">
    <property type="term" value="P:proteolysis"/>
    <property type="evidence" value="ECO:0007669"/>
    <property type="project" value="UniProtKB-KW"/>
</dbReference>
<comment type="caution">
    <text evidence="11">The sequence shown here is derived from an EMBL/GenBank/DDBJ whole genome shotgun (WGS) entry which is preliminary data.</text>
</comment>
<evidence type="ECO:0000256" key="1">
    <source>
        <dbReference type="ARBA" id="ARBA00009388"/>
    </source>
</evidence>
<feature type="signal peptide" evidence="9">
    <location>
        <begin position="1"/>
        <end position="21"/>
    </location>
</feature>
<dbReference type="GO" id="GO:0004222">
    <property type="term" value="F:metalloendopeptidase activity"/>
    <property type="evidence" value="ECO:0007669"/>
    <property type="project" value="InterPro"/>
</dbReference>
<dbReference type="EMBL" id="BONF01000016">
    <property type="protein sequence ID" value="GIF81802.1"/>
    <property type="molecule type" value="Genomic_DNA"/>
</dbReference>
<keyword evidence="4 9" id="KW-0732">Signal</keyword>
<comment type="similarity">
    <text evidence="1">Belongs to the peptidase M4 family.</text>
</comment>
<evidence type="ECO:0000313" key="11">
    <source>
        <dbReference type="EMBL" id="GIF81802.1"/>
    </source>
</evidence>
<dbReference type="InterPro" id="IPR023612">
    <property type="entry name" value="Peptidase_M4"/>
</dbReference>
<keyword evidence="2" id="KW-0645">Protease</keyword>
<accession>A0A8J3JJZ6</accession>
<dbReference type="InterPro" id="IPR002884">
    <property type="entry name" value="P_dom"/>
</dbReference>
<dbReference type="Gene3D" id="2.60.120.260">
    <property type="entry name" value="Galactose-binding domain-like"/>
    <property type="match status" value="1"/>
</dbReference>
<feature type="active site" evidence="8">
    <location>
        <position position="329"/>
    </location>
</feature>
<dbReference type="Proteomes" id="UP000601223">
    <property type="component" value="Unassembled WGS sequence"/>
</dbReference>
<dbReference type="InterPro" id="IPR050728">
    <property type="entry name" value="Zinc_Metalloprotease_M4"/>
</dbReference>
<dbReference type="AlphaFoldDB" id="A0A8J3JJZ6"/>
<dbReference type="InterPro" id="IPR027268">
    <property type="entry name" value="Peptidase_M4/M1_CTD_sf"/>
</dbReference>
<dbReference type="InterPro" id="IPR011096">
    <property type="entry name" value="FTP_domain"/>
</dbReference>
<dbReference type="Pfam" id="PF01483">
    <property type="entry name" value="P_proprotein"/>
    <property type="match status" value="1"/>
</dbReference>